<name>A0A6J7D252_9ZZZZ</name>
<dbReference type="InterPro" id="IPR050256">
    <property type="entry name" value="Glycosyltransferase_2"/>
</dbReference>
<dbReference type="InterPro" id="IPR001173">
    <property type="entry name" value="Glyco_trans_2-like"/>
</dbReference>
<proteinExistence type="predicted"/>
<dbReference type="AlphaFoldDB" id="A0A6J7D252"/>
<keyword evidence="1" id="KW-1133">Transmembrane helix</keyword>
<feature type="transmembrane region" description="Helical" evidence="1">
    <location>
        <begin position="234"/>
        <end position="253"/>
    </location>
</feature>
<dbReference type="Gene3D" id="3.90.550.10">
    <property type="entry name" value="Spore Coat Polysaccharide Biosynthesis Protein SpsA, Chain A"/>
    <property type="match status" value="1"/>
</dbReference>
<dbReference type="InterPro" id="IPR029044">
    <property type="entry name" value="Nucleotide-diphossugar_trans"/>
</dbReference>
<sequence length="310" mass="34378">MASKSSIAVLIPCKDEAISLGKVVERFRTILPEATIYVGNNASTDRTEEIARELGCIVVNEVQPGKGNMVRKLLRYAQADYYFLIDGDNTNEVEAAIEMLHLMHSKDLDSVIAKRVTSKGDKQSERPGHLIGNRVINQIYNLLFKSNLTDVLSGYRLFSDSFVKTFPANSSGFEIEVELSAHSNLISASVLEVDTTYSSRSDGSESKLRTFRDGFRIIRTIFALNRRIKPIRNFVLTSLPLFIAVIYLFSRALYPYITSGRLANFPSLILGSGLLVVISVLFAMSIIMEQAISNHLSTLNLAKRASSGNV</sequence>
<organism evidence="3">
    <name type="scientific">freshwater metagenome</name>
    <dbReference type="NCBI Taxonomy" id="449393"/>
    <lineage>
        <taxon>unclassified sequences</taxon>
        <taxon>metagenomes</taxon>
        <taxon>ecological metagenomes</taxon>
    </lineage>
</organism>
<accession>A0A6J7D252</accession>
<evidence type="ECO:0000256" key="1">
    <source>
        <dbReference type="SAM" id="Phobius"/>
    </source>
</evidence>
<dbReference type="CDD" id="cd04179">
    <property type="entry name" value="DPM_DPG-synthase_like"/>
    <property type="match status" value="1"/>
</dbReference>
<dbReference type="SUPFAM" id="SSF53448">
    <property type="entry name" value="Nucleotide-diphospho-sugar transferases"/>
    <property type="match status" value="1"/>
</dbReference>
<gene>
    <name evidence="3" type="ORF">UFOPK3342_00536</name>
</gene>
<dbReference type="PANTHER" id="PTHR48090">
    <property type="entry name" value="UNDECAPRENYL-PHOSPHATE 4-DEOXY-4-FORMAMIDO-L-ARABINOSE TRANSFERASE-RELATED"/>
    <property type="match status" value="1"/>
</dbReference>
<reference evidence="3" key="1">
    <citation type="submission" date="2020-05" db="EMBL/GenBank/DDBJ databases">
        <authorList>
            <person name="Chiriac C."/>
            <person name="Salcher M."/>
            <person name="Ghai R."/>
            <person name="Kavagutti S V."/>
        </authorList>
    </citation>
    <scope>NUCLEOTIDE SEQUENCE</scope>
</reference>
<dbReference type="Pfam" id="PF00535">
    <property type="entry name" value="Glycos_transf_2"/>
    <property type="match status" value="1"/>
</dbReference>
<feature type="transmembrane region" description="Helical" evidence="1">
    <location>
        <begin position="265"/>
        <end position="287"/>
    </location>
</feature>
<keyword evidence="1" id="KW-0812">Transmembrane</keyword>
<dbReference type="PANTHER" id="PTHR48090:SF7">
    <property type="entry name" value="RFBJ PROTEIN"/>
    <property type="match status" value="1"/>
</dbReference>
<feature type="domain" description="Glycosyltransferase 2-like" evidence="2">
    <location>
        <begin position="9"/>
        <end position="163"/>
    </location>
</feature>
<evidence type="ECO:0000259" key="2">
    <source>
        <dbReference type="Pfam" id="PF00535"/>
    </source>
</evidence>
<dbReference type="EMBL" id="CAFBLH010000012">
    <property type="protein sequence ID" value="CAB4862984.1"/>
    <property type="molecule type" value="Genomic_DNA"/>
</dbReference>
<keyword evidence="1" id="KW-0472">Membrane</keyword>
<evidence type="ECO:0000313" key="3">
    <source>
        <dbReference type="EMBL" id="CAB4862984.1"/>
    </source>
</evidence>
<protein>
    <submittedName>
        <fullName evidence="3">Unannotated protein</fullName>
    </submittedName>
</protein>